<protein>
    <recommendedName>
        <fullName evidence="2">RNA polymerase-binding protein RbpA</fullName>
    </recommendedName>
</protein>
<keyword evidence="2" id="KW-0804">Transcription</keyword>
<feature type="binding site" evidence="2">
    <location>
        <position position="35"/>
    </location>
    <ligand>
        <name>Zn(2+)</name>
        <dbReference type="ChEBI" id="CHEBI:29105"/>
    </ligand>
</feature>
<dbReference type="Gene3D" id="2.20.28.270">
    <property type="entry name" value="RNA polymerase-binding protein A"/>
    <property type="match status" value="1"/>
</dbReference>
<keyword evidence="1 2" id="KW-0479">Metal-binding</keyword>
<dbReference type="STRING" id="419479.SAMN04488563_4312"/>
<dbReference type="InterPro" id="IPR025182">
    <property type="entry name" value="RNApol-bd_RbpA"/>
</dbReference>
<comment type="function">
    <text evidence="2">Binds to RNA polymerase (RNAP), stimulating transcription from principal, but not alternative sigma factor promoters.</text>
</comment>
<name>A0A1H2KU22_9ACTN</name>
<feature type="binding site" evidence="2">
    <location>
        <position position="57"/>
    </location>
    <ligand>
        <name>Zn(2+)</name>
        <dbReference type="ChEBI" id="CHEBI:29105"/>
    </ligand>
</feature>
<evidence type="ECO:0000256" key="1">
    <source>
        <dbReference type="ARBA" id="ARBA00022723"/>
    </source>
</evidence>
<sequence length="129" mass="14478">MSERSTLRGSRLGATSYEDERGVEFAERQTVAYSCTAGHRFEMTFSTEAEVPALWDCPRCGSESLRVATDRPEEAPSKPARTHWDMLLERRSIEDLEALLDERLELLRSGLIPGAAHLADRGGRRKKTA</sequence>
<dbReference type="AlphaFoldDB" id="A0A1H2KU22"/>
<dbReference type="Proteomes" id="UP000182977">
    <property type="component" value="Chromosome I"/>
</dbReference>
<evidence type="ECO:0000313" key="3">
    <source>
        <dbReference type="EMBL" id="SDU72237.1"/>
    </source>
</evidence>
<dbReference type="InterPro" id="IPR038638">
    <property type="entry name" value="RbpA_sf"/>
</dbReference>
<keyword evidence="2" id="KW-0805">Transcription regulation</keyword>
<accession>A0A1H2KU22</accession>
<dbReference type="HAMAP" id="MF_01483">
    <property type="entry name" value="RbpA"/>
    <property type="match status" value="1"/>
</dbReference>
<comment type="subunit">
    <text evidence="2">Forms a complex with the RNAP catalytic core and with free principal sigma factors.</text>
</comment>
<keyword evidence="2" id="KW-0862">Zinc</keyword>
<organism evidence="3 4">
    <name type="scientific">Jiangella alkaliphila</name>
    <dbReference type="NCBI Taxonomy" id="419479"/>
    <lineage>
        <taxon>Bacteria</taxon>
        <taxon>Bacillati</taxon>
        <taxon>Actinomycetota</taxon>
        <taxon>Actinomycetes</taxon>
        <taxon>Jiangellales</taxon>
        <taxon>Jiangellaceae</taxon>
        <taxon>Jiangella</taxon>
    </lineage>
</organism>
<dbReference type="Pfam" id="PF13397">
    <property type="entry name" value="RbpA"/>
    <property type="match status" value="1"/>
</dbReference>
<dbReference type="EMBL" id="LT629791">
    <property type="protein sequence ID" value="SDU72237.1"/>
    <property type="molecule type" value="Genomic_DNA"/>
</dbReference>
<comment type="similarity">
    <text evidence="2">Belongs to the RNA polymerase-binding protein RbpA family.</text>
</comment>
<evidence type="ECO:0000313" key="4">
    <source>
        <dbReference type="Proteomes" id="UP000182977"/>
    </source>
</evidence>
<keyword evidence="4" id="KW-1185">Reference proteome</keyword>
<dbReference type="OrthoDB" id="3618415at2"/>
<dbReference type="PROSITE" id="PS00202">
    <property type="entry name" value="RUBREDOXIN"/>
    <property type="match status" value="1"/>
</dbReference>
<comment type="cofactor">
    <cofactor evidence="2">
        <name>Zn(2+)</name>
        <dbReference type="ChEBI" id="CHEBI:29105"/>
    </cofactor>
    <text evidence="2">Bind 1 Zn(2+) per subunit.</text>
</comment>
<dbReference type="RefSeq" id="WP_046772273.1">
    <property type="nucleotide sequence ID" value="NZ_LBMC01000059.1"/>
</dbReference>
<feature type="binding site" evidence="2">
    <location>
        <position position="39"/>
    </location>
    <ligand>
        <name>Zn(2+)</name>
        <dbReference type="ChEBI" id="CHEBI:29105"/>
    </ligand>
</feature>
<dbReference type="GO" id="GO:0045893">
    <property type="term" value="P:positive regulation of DNA-templated transcription"/>
    <property type="evidence" value="ECO:0007669"/>
    <property type="project" value="UniProtKB-UniRule"/>
</dbReference>
<dbReference type="GO" id="GO:0001000">
    <property type="term" value="F:bacterial-type RNA polymerase core enzyme binding"/>
    <property type="evidence" value="ECO:0007669"/>
    <property type="project" value="UniProtKB-UniRule"/>
</dbReference>
<gene>
    <name evidence="2" type="primary">rbpA</name>
    <name evidence="3" type="ORF">SAMN04488563_4312</name>
</gene>
<feature type="binding site" evidence="2">
    <location>
        <position position="60"/>
    </location>
    <ligand>
        <name>Zn(2+)</name>
        <dbReference type="ChEBI" id="CHEBI:29105"/>
    </ligand>
</feature>
<proteinExistence type="inferred from homology"/>
<dbReference type="GO" id="GO:0008270">
    <property type="term" value="F:zinc ion binding"/>
    <property type="evidence" value="ECO:0007669"/>
    <property type="project" value="UniProtKB-UniRule"/>
</dbReference>
<reference evidence="4" key="1">
    <citation type="submission" date="2016-10" db="EMBL/GenBank/DDBJ databases">
        <authorList>
            <person name="Varghese N."/>
            <person name="Submissions S."/>
        </authorList>
    </citation>
    <scope>NUCLEOTIDE SEQUENCE [LARGE SCALE GENOMIC DNA]</scope>
    <source>
        <strain evidence="4">DSM 45079</strain>
    </source>
</reference>
<evidence type="ECO:0000256" key="2">
    <source>
        <dbReference type="HAMAP-Rule" id="MF_01483"/>
    </source>
</evidence>
<dbReference type="InterPro" id="IPR018527">
    <property type="entry name" value="Rubredoxin_Fe_BS"/>
</dbReference>